<dbReference type="Proteomes" id="UP000013776">
    <property type="component" value="Unassembled WGS sequence"/>
</dbReference>
<dbReference type="PANTHER" id="PTHR10192:SF5">
    <property type="entry name" value="GEPHYRIN"/>
    <property type="match status" value="1"/>
</dbReference>
<dbReference type="GO" id="GO:0005524">
    <property type="term" value="F:ATP binding"/>
    <property type="evidence" value="ECO:0007669"/>
    <property type="project" value="UniProtKB-UniRule"/>
</dbReference>
<keyword evidence="4 5" id="KW-0501">Molybdenum cofactor biosynthesis</keyword>
<dbReference type="Pfam" id="PF03454">
    <property type="entry name" value="MoeA_C"/>
    <property type="match status" value="1"/>
</dbReference>
<comment type="similarity">
    <text evidence="3">In the C-terminal section; belongs to the MoeA family.</text>
</comment>
<comment type="caution">
    <text evidence="8">The sequence shown here is derived from an EMBL/GenBank/DDBJ whole genome shotgun (WGS) entry which is preliminary data.</text>
</comment>
<dbReference type="STRING" id="1097556.R4XDK0"/>
<dbReference type="AlphaFoldDB" id="R4XDK0"/>
<gene>
    <name evidence="8" type="ORF">TAPDE_004252</name>
</gene>
<dbReference type="GO" id="GO:0005829">
    <property type="term" value="C:cytosol"/>
    <property type="evidence" value="ECO:0007669"/>
    <property type="project" value="TreeGrafter"/>
</dbReference>
<evidence type="ECO:0000256" key="6">
    <source>
        <dbReference type="SAM" id="MobiDB-lite"/>
    </source>
</evidence>
<dbReference type="eggNOG" id="KOG2371">
    <property type="taxonomic scope" value="Eukaryota"/>
</dbReference>
<evidence type="ECO:0000256" key="2">
    <source>
        <dbReference type="ARBA" id="ARBA00007589"/>
    </source>
</evidence>
<dbReference type="OrthoDB" id="4349954at2759"/>
<evidence type="ECO:0000259" key="7">
    <source>
        <dbReference type="SMART" id="SM00852"/>
    </source>
</evidence>
<evidence type="ECO:0000256" key="3">
    <source>
        <dbReference type="ARBA" id="ARBA00008339"/>
    </source>
</evidence>
<comment type="similarity">
    <text evidence="5">Belongs to the MoeA family.</text>
</comment>
<dbReference type="Gene3D" id="2.40.340.10">
    <property type="entry name" value="MoeA, C-terminal, domain IV"/>
    <property type="match status" value="1"/>
</dbReference>
<dbReference type="SUPFAM" id="SSF63882">
    <property type="entry name" value="MoeA N-terminal region -like"/>
    <property type="match status" value="1"/>
</dbReference>
<keyword evidence="5" id="KW-0460">Magnesium</keyword>
<dbReference type="Pfam" id="PF00994">
    <property type="entry name" value="MoCF_biosynth"/>
    <property type="match status" value="2"/>
</dbReference>
<dbReference type="PROSITE" id="PS01079">
    <property type="entry name" value="MOCF_BIOSYNTHESIS_2"/>
    <property type="match status" value="1"/>
</dbReference>
<comment type="catalytic activity">
    <reaction evidence="5">
        <text>molybdopterin + ATP + H(+) = adenylyl-molybdopterin + diphosphate</text>
        <dbReference type="Rhea" id="RHEA:31331"/>
        <dbReference type="ChEBI" id="CHEBI:15378"/>
        <dbReference type="ChEBI" id="CHEBI:30616"/>
        <dbReference type="ChEBI" id="CHEBI:33019"/>
        <dbReference type="ChEBI" id="CHEBI:58698"/>
        <dbReference type="ChEBI" id="CHEBI:62727"/>
    </reaction>
</comment>
<evidence type="ECO:0000256" key="5">
    <source>
        <dbReference type="RuleBase" id="RU365090"/>
    </source>
</evidence>
<dbReference type="InterPro" id="IPR036425">
    <property type="entry name" value="MoaB/Mog-like_dom_sf"/>
</dbReference>
<dbReference type="CDD" id="cd00886">
    <property type="entry name" value="MogA_MoaB"/>
    <property type="match status" value="1"/>
</dbReference>
<comment type="catalytic activity">
    <reaction evidence="5">
        <text>adenylyl-molybdopterin + molybdate = Mo-molybdopterin + AMP + H(+)</text>
        <dbReference type="Rhea" id="RHEA:35047"/>
        <dbReference type="ChEBI" id="CHEBI:15378"/>
        <dbReference type="ChEBI" id="CHEBI:36264"/>
        <dbReference type="ChEBI" id="CHEBI:62727"/>
        <dbReference type="ChEBI" id="CHEBI:71302"/>
        <dbReference type="ChEBI" id="CHEBI:456215"/>
    </reaction>
</comment>
<dbReference type="GO" id="GO:0046872">
    <property type="term" value="F:metal ion binding"/>
    <property type="evidence" value="ECO:0007669"/>
    <property type="project" value="UniProtKB-UniRule"/>
</dbReference>
<feature type="region of interest" description="Disordered" evidence="6">
    <location>
        <begin position="520"/>
        <end position="547"/>
    </location>
</feature>
<dbReference type="InterPro" id="IPR036688">
    <property type="entry name" value="MoeA_C_domain_IV_sf"/>
</dbReference>
<dbReference type="GO" id="GO:0006777">
    <property type="term" value="P:Mo-molybdopterin cofactor biosynthetic process"/>
    <property type="evidence" value="ECO:0007669"/>
    <property type="project" value="UniProtKB-UniRule"/>
</dbReference>
<dbReference type="InterPro" id="IPR008284">
    <property type="entry name" value="MoCF_biosynth_CS"/>
</dbReference>
<dbReference type="UniPathway" id="UPA00344"/>
<dbReference type="InterPro" id="IPR036135">
    <property type="entry name" value="MoeA_linker/N_sf"/>
</dbReference>
<feature type="domain" description="MoaB/Mog" evidence="7">
    <location>
        <begin position="8"/>
        <end position="143"/>
    </location>
</feature>
<dbReference type="Gene3D" id="3.90.105.10">
    <property type="entry name" value="Molybdopterin biosynthesis moea protein, domain 2"/>
    <property type="match status" value="1"/>
</dbReference>
<dbReference type="PANTHER" id="PTHR10192">
    <property type="entry name" value="MOLYBDOPTERIN BIOSYNTHESIS PROTEIN"/>
    <property type="match status" value="1"/>
</dbReference>
<keyword evidence="5" id="KW-0479">Metal-binding</keyword>
<feature type="compositionally biased region" description="Basic residues" evidence="6">
    <location>
        <begin position="191"/>
        <end position="208"/>
    </location>
</feature>
<organism evidence="8 9">
    <name type="scientific">Taphrina deformans (strain PYCC 5710 / ATCC 11124 / CBS 356.35 / IMI 108563 / JCM 9778 / NBRC 8474)</name>
    <name type="common">Peach leaf curl fungus</name>
    <name type="synonym">Lalaria deformans</name>
    <dbReference type="NCBI Taxonomy" id="1097556"/>
    <lineage>
        <taxon>Eukaryota</taxon>
        <taxon>Fungi</taxon>
        <taxon>Dikarya</taxon>
        <taxon>Ascomycota</taxon>
        <taxon>Taphrinomycotina</taxon>
        <taxon>Taphrinomycetes</taxon>
        <taxon>Taphrinales</taxon>
        <taxon>Taphrinaceae</taxon>
        <taxon>Taphrina</taxon>
    </lineage>
</organism>
<dbReference type="InterPro" id="IPR005111">
    <property type="entry name" value="MoeA_C_domain_IV"/>
</dbReference>
<dbReference type="GO" id="GO:0061598">
    <property type="term" value="F:molybdopterin adenylyltransferase activity"/>
    <property type="evidence" value="ECO:0007669"/>
    <property type="project" value="UniProtKB-UniRule"/>
</dbReference>
<dbReference type="FunFam" id="2.170.190.11:FF:000001">
    <property type="entry name" value="Molybdopterin molybdenumtransferase"/>
    <property type="match status" value="1"/>
</dbReference>
<dbReference type="NCBIfam" id="TIGR00177">
    <property type="entry name" value="molyb_syn"/>
    <property type="match status" value="1"/>
</dbReference>
<comment type="pathway">
    <text evidence="1 5">Cofactor biosynthesis; molybdopterin biosynthesis.</text>
</comment>
<dbReference type="InterPro" id="IPR005110">
    <property type="entry name" value="MoeA_linker/N"/>
</dbReference>
<dbReference type="InterPro" id="IPR001453">
    <property type="entry name" value="MoaB/Mog_dom"/>
</dbReference>
<keyword evidence="9" id="KW-1185">Reference proteome</keyword>
<dbReference type="FunFam" id="3.40.980.10:FF:000011">
    <property type="entry name" value="Molybdopterin molybdenumtransferase"/>
    <property type="match status" value="1"/>
</dbReference>
<dbReference type="VEuPathDB" id="FungiDB:TAPDE_004252"/>
<keyword evidence="5" id="KW-0808">Transferase</keyword>
<feature type="domain" description="MoaB/Mog" evidence="7">
    <location>
        <begin position="415"/>
        <end position="577"/>
    </location>
</feature>
<keyword evidence="5" id="KW-0500">Molybdenum</keyword>
<dbReference type="Pfam" id="PF03453">
    <property type="entry name" value="MoeA_N"/>
    <property type="match status" value="1"/>
</dbReference>
<dbReference type="CDD" id="cd00887">
    <property type="entry name" value="MoeA"/>
    <property type="match status" value="1"/>
</dbReference>
<evidence type="ECO:0000256" key="1">
    <source>
        <dbReference type="ARBA" id="ARBA00005046"/>
    </source>
</evidence>
<feature type="region of interest" description="Disordered" evidence="6">
    <location>
        <begin position="163"/>
        <end position="223"/>
    </location>
</feature>
<dbReference type="EMBL" id="CAHR02000188">
    <property type="protein sequence ID" value="CCG83915.1"/>
    <property type="molecule type" value="Genomic_DNA"/>
</dbReference>
<accession>R4XDK0</accession>
<evidence type="ECO:0000256" key="4">
    <source>
        <dbReference type="ARBA" id="ARBA00023150"/>
    </source>
</evidence>
<name>R4XDK0_TAPDE</name>
<dbReference type="InterPro" id="IPR038987">
    <property type="entry name" value="MoeA-like"/>
</dbReference>
<reference evidence="8 9" key="1">
    <citation type="journal article" date="2013" name="MBio">
        <title>Genome sequencing of the plant pathogen Taphrina deformans, the causal agent of peach leaf curl.</title>
        <authorList>
            <person name="Cisse O.H."/>
            <person name="Almeida J.M.G.C.F."/>
            <person name="Fonseca A."/>
            <person name="Kumar A.A."/>
            <person name="Salojaervi J."/>
            <person name="Overmyer K."/>
            <person name="Hauser P.M."/>
            <person name="Pagni M."/>
        </authorList>
    </citation>
    <scope>NUCLEOTIDE SEQUENCE [LARGE SCALE GENOMIC DNA]</scope>
    <source>
        <strain evidence="9">PYCC 5710 / ATCC 11124 / CBS 356.35 / IMI 108563 / JCM 9778 / NBRC 8474</strain>
    </source>
</reference>
<dbReference type="GO" id="GO:0061599">
    <property type="term" value="F:molybdopterin molybdotransferase activity"/>
    <property type="evidence" value="ECO:0007669"/>
    <property type="project" value="UniProtKB-UniRule"/>
</dbReference>
<feature type="compositionally biased region" description="Polar residues" evidence="6">
    <location>
        <begin position="177"/>
        <end position="190"/>
    </location>
</feature>
<dbReference type="SMART" id="SM00852">
    <property type="entry name" value="MoCF_biosynth"/>
    <property type="match status" value="2"/>
</dbReference>
<comment type="similarity">
    <text evidence="2">In the N-terminal section; belongs to the MoaB/Mog family.</text>
</comment>
<dbReference type="Gene3D" id="3.40.980.10">
    <property type="entry name" value="MoaB/Mog-like domain"/>
    <property type="match status" value="2"/>
</dbReference>
<evidence type="ECO:0000313" key="9">
    <source>
        <dbReference type="Proteomes" id="UP000013776"/>
    </source>
</evidence>
<dbReference type="Gene3D" id="2.170.190.11">
    <property type="entry name" value="Molybdopterin biosynthesis moea protein, domain 3"/>
    <property type="match status" value="1"/>
</dbReference>
<proteinExistence type="inferred from homology"/>
<dbReference type="SUPFAM" id="SSF63867">
    <property type="entry name" value="MoeA C-terminal domain-like"/>
    <property type="match status" value="1"/>
</dbReference>
<dbReference type="SUPFAM" id="SSF53218">
    <property type="entry name" value="Molybdenum cofactor biosynthesis proteins"/>
    <property type="match status" value="2"/>
</dbReference>
<comment type="function">
    <text evidence="5">Catalyzes two steps in the biosynthesis of the molybdenum cofactor. In the first step, molybdopterin is adenylated. Subsequently, molybdate is inserted into adenylated molybdopterin and AMP is released.</text>
</comment>
<comment type="cofactor">
    <cofactor evidence="5">
        <name>Mg(2+)</name>
        <dbReference type="ChEBI" id="CHEBI:18420"/>
    </cofactor>
</comment>
<evidence type="ECO:0000313" key="8">
    <source>
        <dbReference type="EMBL" id="CCG83915.1"/>
    </source>
</evidence>
<sequence>MSRPLSVAILTDKSGPKLVEMLNKESSTWAVAATAICPDVVQDIQKIVTRWADVDRYNVIVTSGGTGFAKRDVTPEAIKVLLDKEAPGLVHAMFDKSFTITPLAAMARLVAGVRKESLVITVPGSPKGAVENLEAILKLLPHASDLVTDAVNSRAVHAKGTKSIEEAAGLTGPPAQDTPTLQEPTEQQSGHTHHPHHHHHHHDHGHKHMSNDPSESVTRRARSSPYPMISVADALALVLEHTPSPITTTIPINGHDCDHAVTGYFVSEDILAREAVPAYRASIVDGYAAVASDGPGTYPVVSVSHANPDGVPGLRSGQIARITTGAPVPAGADTVVMVEDTKLVSTTADGREEREVEILVRPAREANVREPGSDLASGARVMARGERITRTGGEIGVLASAGVSRVPVYGKPVVGVLSTGDELLDPSVETALRPGQIRDSNRVALLSTLQAHHFAGLDLGIAPDSPDALEATLRSALARCDVVVTTGGVSMGELDLLKPTLERTFDGTIHFGRVAMKPGKPTTFATVPKPKSRPGSESGSEAGTAKGDRRTVVFALPGNPASALVTFHLFVLPALLKLSGHATAPDQIAPRIKVVLGHALRLDPRPEFHRVTLAVDRDGRLVGTSTGFQRSSRVASLKCQALLCLPPRTESLTDLDKGDVCDAVAVDWI</sequence>
<protein>
    <recommendedName>
        <fullName evidence="7">MoaB/Mog domain-containing protein</fullName>
    </recommendedName>
</protein>